<dbReference type="AlphaFoldDB" id="A0AB33Z665"/>
<name>A0AB33Z665_HELPX</name>
<reference evidence="2 3" key="1">
    <citation type="journal article" date="2013" name="Genome Announc.">
        <title>Multiple genome sequences of Helicobacter pylori strains of diverse disease and antibiotic resistance backgrounds from Malaysia.</title>
        <authorList>
            <person name="Rehvathy V."/>
            <person name="Tan M.H."/>
            <person name="Gunaletchumy S.P."/>
            <person name="Teh X."/>
            <person name="Wang S."/>
            <person name="Baybayan P."/>
            <person name="Singh S."/>
            <person name="Ashby M."/>
            <person name="Kaakoush N.O."/>
            <person name="Mitchell H.M."/>
            <person name="Croft L.J."/>
            <person name="Goh K.L."/>
            <person name="Loke M.F."/>
            <person name="Vadivelu J."/>
        </authorList>
    </citation>
    <scope>NUCLEOTIDE SEQUENCE [LARGE SCALE GENOMIC DNA]</scope>
    <source>
        <strain evidence="2 3">UM037</strain>
    </source>
</reference>
<keyword evidence="1" id="KW-1133">Transmembrane helix</keyword>
<evidence type="ECO:0000313" key="2">
    <source>
        <dbReference type="EMBL" id="EQK94327.1"/>
    </source>
</evidence>
<sequence length="54" mass="6720">MRLILPQIYWISKKKILEYFNLFIFKALIFVTIKLSFEFYKQYLTTKSRNPNRL</sequence>
<dbReference type="Proteomes" id="UP000015893">
    <property type="component" value="Unassembled WGS sequence"/>
</dbReference>
<protein>
    <submittedName>
        <fullName evidence="2">Uncharacterized protein</fullName>
    </submittedName>
</protein>
<keyword evidence="1" id="KW-0472">Membrane</keyword>
<accession>A0AB33Z665</accession>
<gene>
    <name evidence="2" type="ORF">N198_08400</name>
</gene>
<dbReference type="EMBL" id="AUSI01000041">
    <property type="protein sequence ID" value="EQK94327.1"/>
    <property type="molecule type" value="Genomic_DNA"/>
</dbReference>
<comment type="caution">
    <text evidence="2">The sequence shown here is derived from an EMBL/GenBank/DDBJ whole genome shotgun (WGS) entry which is preliminary data.</text>
</comment>
<keyword evidence="1" id="KW-0812">Transmembrane</keyword>
<feature type="transmembrane region" description="Helical" evidence="1">
    <location>
        <begin position="20"/>
        <end position="40"/>
    </location>
</feature>
<organism evidence="2 3">
    <name type="scientific">Helicobacter pylori UM037</name>
    <dbReference type="NCBI Taxonomy" id="1321939"/>
    <lineage>
        <taxon>Bacteria</taxon>
        <taxon>Pseudomonadati</taxon>
        <taxon>Campylobacterota</taxon>
        <taxon>Epsilonproteobacteria</taxon>
        <taxon>Campylobacterales</taxon>
        <taxon>Helicobacteraceae</taxon>
        <taxon>Helicobacter</taxon>
    </lineage>
</organism>
<evidence type="ECO:0000256" key="1">
    <source>
        <dbReference type="SAM" id="Phobius"/>
    </source>
</evidence>
<evidence type="ECO:0000313" key="3">
    <source>
        <dbReference type="Proteomes" id="UP000015893"/>
    </source>
</evidence>
<proteinExistence type="predicted"/>